<dbReference type="PANTHER" id="PTHR32552">
    <property type="entry name" value="FERRICHROME IRON RECEPTOR-RELATED"/>
    <property type="match status" value="1"/>
</dbReference>
<evidence type="ECO:0000313" key="15">
    <source>
        <dbReference type="Proteomes" id="UP000005615"/>
    </source>
</evidence>
<evidence type="ECO:0000256" key="11">
    <source>
        <dbReference type="ARBA" id="ARBA00023237"/>
    </source>
</evidence>
<evidence type="ECO:0000256" key="8">
    <source>
        <dbReference type="ARBA" id="ARBA00023065"/>
    </source>
</evidence>
<evidence type="ECO:0000256" key="9">
    <source>
        <dbReference type="ARBA" id="ARBA00023077"/>
    </source>
</evidence>
<keyword evidence="6 12" id="KW-0812">Transmembrane</keyword>
<dbReference type="PROSITE" id="PS52016">
    <property type="entry name" value="TONB_DEPENDENT_REC_3"/>
    <property type="match status" value="1"/>
</dbReference>
<evidence type="ECO:0000256" key="10">
    <source>
        <dbReference type="ARBA" id="ARBA00023136"/>
    </source>
</evidence>
<dbReference type="GO" id="GO:0051082">
    <property type="term" value="F:unfolded protein binding"/>
    <property type="evidence" value="ECO:0007669"/>
    <property type="project" value="InterPro"/>
</dbReference>
<keyword evidence="14" id="KW-0675">Receptor</keyword>
<evidence type="ECO:0000256" key="2">
    <source>
        <dbReference type="ARBA" id="ARBA00008020"/>
    </source>
</evidence>
<dbReference type="Pfam" id="PF00593">
    <property type="entry name" value="TonB_dep_Rec_b-barrel"/>
    <property type="match status" value="1"/>
</dbReference>
<proteinExistence type="inferred from homology"/>
<evidence type="ECO:0000256" key="5">
    <source>
        <dbReference type="ARBA" id="ARBA00022496"/>
    </source>
</evidence>
<dbReference type="STRING" id="2518989.IMCC3088_560"/>
<dbReference type="Pfam" id="PF07715">
    <property type="entry name" value="Plug"/>
    <property type="match status" value="1"/>
</dbReference>
<dbReference type="InterPro" id="IPR036942">
    <property type="entry name" value="Beta-barrel_TonB_sf"/>
</dbReference>
<gene>
    <name evidence="14" type="ORF">IMCC3088_560</name>
</gene>
<dbReference type="InterPro" id="IPR012910">
    <property type="entry name" value="Plug_dom"/>
</dbReference>
<dbReference type="PROSITE" id="PS00995">
    <property type="entry name" value="TCP1_3"/>
    <property type="match status" value="1"/>
</dbReference>
<accession>F3L5Y1</accession>
<dbReference type="AlphaFoldDB" id="F3L5Y1"/>
<dbReference type="GO" id="GO:0005524">
    <property type="term" value="F:ATP binding"/>
    <property type="evidence" value="ECO:0007669"/>
    <property type="project" value="InterPro"/>
</dbReference>
<evidence type="ECO:0000256" key="6">
    <source>
        <dbReference type="ARBA" id="ARBA00022692"/>
    </source>
</evidence>
<dbReference type="PANTHER" id="PTHR32552:SF81">
    <property type="entry name" value="TONB-DEPENDENT OUTER MEMBRANE RECEPTOR"/>
    <property type="match status" value="1"/>
</dbReference>
<keyword evidence="11 12" id="KW-0998">Cell outer membrane</keyword>
<dbReference type="Gene3D" id="2.40.170.20">
    <property type="entry name" value="TonB-dependent receptor, beta-barrel domain"/>
    <property type="match status" value="2"/>
</dbReference>
<reference evidence="14 15" key="1">
    <citation type="journal article" date="2011" name="J. Bacteriol.">
        <title>Genome sequence of strain IMCC3088, a proteorhodopsin-containing marine bacterium belonging to the OM60/NOR5 clade.</title>
        <authorList>
            <person name="Jang Y."/>
            <person name="Oh H.M."/>
            <person name="Kang I."/>
            <person name="Lee K."/>
            <person name="Yang S.J."/>
            <person name="Cho J.C."/>
        </authorList>
    </citation>
    <scope>NUCLEOTIDE SEQUENCE [LARGE SCALE GENOMIC DNA]</scope>
    <source>
        <strain evidence="14 15">IMCC3088</strain>
    </source>
</reference>
<comment type="caution">
    <text evidence="14">The sequence shown here is derived from an EMBL/GenBank/DDBJ whole genome shotgun (WGS) entry which is preliminary data.</text>
</comment>
<name>F3L5Y1_9GAMM</name>
<keyword evidence="8" id="KW-0406">Ion transport</keyword>
<dbReference type="GO" id="GO:0016887">
    <property type="term" value="F:ATP hydrolysis activity"/>
    <property type="evidence" value="ECO:0007669"/>
    <property type="project" value="InterPro"/>
</dbReference>
<dbReference type="GO" id="GO:0006826">
    <property type="term" value="P:iron ion transport"/>
    <property type="evidence" value="ECO:0007669"/>
    <property type="project" value="UniProtKB-KW"/>
</dbReference>
<dbReference type="GO" id="GO:0006457">
    <property type="term" value="P:protein folding"/>
    <property type="evidence" value="ECO:0007669"/>
    <property type="project" value="InterPro"/>
</dbReference>
<dbReference type="InterPro" id="IPR000531">
    <property type="entry name" value="Beta-barrel_TonB"/>
</dbReference>
<keyword evidence="3 12" id="KW-0813">Transport</keyword>
<dbReference type="OrthoDB" id="5710578at2"/>
<evidence type="ECO:0000256" key="13">
    <source>
        <dbReference type="RuleBase" id="RU003357"/>
    </source>
</evidence>
<keyword evidence="10 12" id="KW-0472">Membrane</keyword>
<dbReference type="EMBL" id="AEIG01000141">
    <property type="protein sequence ID" value="EGG28262.1"/>
    <property type="molecule type" value="Genomic_DNA"/>
</dbReference>
<organism evidence="14 15">
    <name type="scientific">Aequoribacter fuscus</name>
    <dbReference type="NCBI Taxonomy" id="2518989"/>
    <lineage>
        <taxon>Bacteria</taxon>
        <taxon>Pseudomonadati</taxon>
        <taxon>Pseudomonadota</taxon>
        <taxon>Gammaproteobacteria</taxon>
        <taxon>Cellvibrionales</taxon>
        <taxon>Halieaceae</taxon>
        <taxon>Aequoribacter</taxon>
    </lineage>
</organism>
<comment type="similarity">
    <text evidence="12 13">Belongs to the TonB-dependent receptor family.</text>
</comment>
<keyword evidence="9 13" id="KW-0798">TonB box</keyword>
<sequence length="852" mass="92125">MSLNKQTKRSVLALSVAAAVGGFSVPSAFSQSVLMEEVIVTAQKREESNQNIPISITAMSAEMMEKRGIQNTQDLLLQTPGMGGFESPGSKGTTAINMRGVGAGQPANLSVDPAIGIYVDGVFIGKQVGSALDVAEVERIEVLRGPQGTLYGRNTVGGAVNFISKKPTGEFDMKIQAGVGNYGAKKFRVVTNLPAVGEVGSGLGQLSTNFVYQTRERDPFYDDVDPSKPGYNDQDRQAYRFAANLDVSERFSIDYIYDKSELDELNNLERIVGVNPLDPAGNVPLIGTLQGLLQGAQFWGSNPAADPLIASRWVPSLQKTIAEYQARLAEGSGRKSKGASDSTPVTVTEADGHNLSLTWDFDDFQVKSITAQREIESYVGGDLEDLDSRLDANGIGAYGDLVHLTLGQIYGGTVAATAGLFGPGTPGVAFASPFTAALWNAIDTQGANQSYQDTYSDYEQFSQELQVVGSKDLVEYAFGIYYFEDESNYDRYAIFAAPLTGNGSQKYRLETEAVAVYGQMTFRPSEDSPFAATFGIRYTEEDKSIAYNYPAYNTPFGPAPALVGDDAESFDDISYTLALSYQPSDDLNVYGRYATGYRSGGFNGEQAGSDAFQEEKVNSWELGAKSSLMDGRLRANFALWGYVWEDIQVAVSDTSSGSITSGLVNAGEADRWGSEIELMGALSDNLVLGFNYSYINGDFEEFPDVCGFSGICIDGTSAATRGTSPSNQYSVFADFTVARLSNGEITGFVNASYSDEIAENALWSQILNDADGRAAFPRVNPPQILDQKTLVNAQLAWQDIQVGDGTLTVTLWGRNLLDDDYPNYSINFGGLNFITESYGDPKTYGLDFTYEF</sequence>
<evidence type="ECO:0000256" key="3">
    <source>
        <dbReference type="ARBA" id="ARBA00022448"/>
    </source>
</evidence>
<protein>
    <submittedName>
        <fullName evidence="14">TonB-dependent receptor</fullName>
    </submittedName>
</protein>
<comment type="subcellular location">
    <subcellularLocation>
        <location evidence="1 12">Cell outer membrane</location>
        <topology evidence="1 12">Multi-pass membrane protein</topology>
    </subcellularLocation>
</comment>
<dbReference type="Proteomes" id="UP000005615">
    <property type="component" value="Unassembled WGS sequence"/>
</dbReference>
<dbReference type="SUPFAM" id="SSF56935">
    <property type="entry name" value="Porins"/>
    <property type="match status" value="1"/>
</dbReference>
<keyword evidence="7" id="KW-0408">Iron</keyword>
<evidence type="ECO:0000313" key="14">
    <source>
        <dbReference type="EMBL" id="EGG28262.1"/>
    </source>
</evidence>
<comment type="similarity">
    <text evidence="2">Belongs to the TCP-1 chaperonin family.</text>
</comment>
<dbReference type="InterPro" id="IPR039426">
    <property type="entry name" value="TonB-dep_rcpt-like"/>
</dbReference>
<keyword evidence="4 12" id="KW-1134">Transmembrane beta strand</keyword>
<evidence type="ECO:0000256" key="7">
    <source>
        <dbReference type="ARBA" id="ARBA00023004"/>
    </source>
</evidence>
<evidence type="ECO:0000256" key="12">
    <source>
        <dbReference type="PROSITE-ProRule" id="PRU01360"/>
    </source>
</evidence>
<dbReference type="eggNOG" id="COG4774">
    <property type="taxonomic scope" value="Bacteria"/>
</dbReference>
<dbReference type="GO" id="GO:0009279">
    <property type="term" value="C:cell outer membrane"/>
    <property type="evidence" value="ECO:0007669"/>
    <property type="project" value="UniProtKB-SubCell"/>
</dbReference>
<dbReference type="InterPro" id="IPR002194">
    <property type="entry name" value="Chaperonin_TCP-1_CS"/>
</dbReference>
<evidence type="ECO:0000256" key="4">
    <source>
        <dbReference type="ARBA" id="ARBA00022452"/>
    </source>
</evidence>
<evidence type="ECO:0000256" key="1">
    <source>
        <dbReference type="ARBA" id="ARBA00004571"/>
    </source>
</evidence>
<keyword evidence="5" id="KW-0410">Iron transport</keyword>
<keyword evidence="15" id="KW-1185">Reference proteome</keyword>
<dbReference type="RefSeq" id="WP_009577285.1">
    <property type="nucleotide sequence ID" value="NZ_AEIG01000141.1"/>
</dbReference>